<dbReference type="GO" id="GO:0000049">
    <property type="term" value="F:tRNA binding"/>
    <property type="evidence" value="ECO:0007669"/>
    <property type="project" value="InterPro"/>
</dbReference>
<evidence type="ECO:0000256" key="5">
    <source>
        <dbReference type="ARBA" id="ARBA00023146"/>
    </source>
</evidence>
<dbReference type="SUPFAM" id="SSF55681">
    <property type="entry name" value="Class II aaRS and biotin synthetases"/>
    <property type="match status" value="1"/>
</dbReference>
<proteinExistence type="predicted"/>
<accession>A0A089YVX9</accession>
<evidence type="ECO:0000256" key="2">
    <source>
        <dbReference type="ARBA" id="ARBA00022741"/>
    </source>
</evidence>
<dbReference type="Pfam" id="PF01409">
    <property type="entry name" value="tRNA-synt_2d"/>
    <property type="match status" value="1"/>
</dbReference>
<dbReference type="GO" id="GO:0006412">
    <property type="term" value="P:translation"/>
    <property type="evidence" value="ECO:0007669"/>
    <property type="project" value="UniProtKB-KW"/>
</dbReference>
<sequence>MSVTKHYLSHEAIHKALRIADLTDACEPPHAVRLLVRDLLAGLVRQGWPLAEVHKGPRIISAVENFQLSGDDPQVMDDIGTHSCWVDDELLLRTQTSSAVITGLQAAAGRRTPGETIMLAAPGITFRRDIRDRWHCAEPHQMDIWVLGDAALGNHQELLRLVGDVLDIAVPGRMWGHSAGACGFTRDGLNISLVTRQAPVDILACGCICPAFLQRLDVDPQAHGGLVLRLGLDRLAMLRKGVPDIRLLRDGHPQVQAQMTDLKAWQPLYRQPAISRDLSLAVAPGLGIEDITEQVLQVAGYRAGWIEELHIRGRWPFEELPSLTIKRLGIVRGQHNLVLQVVLRDHAQSLSAQQADDLYRDIRVALHQGVPGGAYLVGERL</sequence>
<keyword evidence="1" id="KW-0436">Ligase</keyword>
<dbReference type="GO" id="GO:0043039">
    <property type="term" value="P:tRNA aminoacylation"/>
    <property type="evidence" value="ECO:0007669"/>
    <property type="project" value="InterPro"/>
</dbReference>
<organism evidence="7 8">
    <name type="scientific">Pseudomonas rhizosphaerae</name>
    <dbReference type="NCBI Taxonomy" id="216142"/>
    <lineage>
        <taxon>Bacteria</taxon>
        <taxon>Pseudomonadati</taxon>
        <taxon>Pseudomonadota</taxon>
        <taxon>Gammaproteobacteria</taxon>
        <taxon>Pseudomonadales</taxon>
        <taxon>Pseudomonadaceae</taxon>
        <taxon>Pseudomonas</taxon>
    </lineage>
</organism>
<keyword evidence="8" id="KW-1185">Reference proteome</keyword>
<reference evidence="7 8" key="1">
    <citation type="journal article" date="2015" name="J. Biotechnol.">
        <title>Complete genome sequence of Pseudomonas rhizosphaerae IH5T (=DSM 16299T), a phosphate-solubilizing rhizobacterium for bacterial biofertilizer.</title>
        <authorList>
            <person name="Kwak Y."/>
            <person name="Jung B.K."/>
            <person name="Shin J.H."/>
        </authorList>
    </citation>
    <scope>NUCLEOTIDE SEQUENCE [LARGE SCALE GENOMIC DNA]</scope>
    <source>
        <strain evidence="7">DSM 16299</strain>
    </source>
</reference>
<evidence type="ECO:0000259" key="6">
    <source>
        <dbReference type="PROSITE" id="PS51447"/>
    </source>
</evidence>
<dbReference type="HOGENOM" id="CLU_022696_2_0_6"/>
<evidence type="ECO:0000313" key="7">
    <source>
        <dbReference type="EMBL" id="AIS18557.1"/>
    </source>
</evidence>
<dbReference type="OrthoDB" id="489670at2"/>
<dbReference type="eggNOG" id="COG0016">
    <property type="taxonomic scope" value="Bacteria"/>
</dbReference>
<dbReference type="EMBL" id="CP009533">
    <property type="protein sequence ID" value="AIS18557.1"/>
    <property type="molecule type" value="Genomic_DNA"/>
</dbReference>
<dbReference type="STRING" id="216142.LT40_14645"/>
<keyword evidence="4" id="KW-0648">Protein biosynthesis</keyword>
<evidence type="ECO:0000256" key="3">
    <source>
        <dbReference type="ARBA" id="ARBA00022840"/>
    </source>
</evidence>
<keyword evidence="2" id="KW-0547">Nucleotide-binding</keyword>
<name>A0A089YVX9_9PSED</name>
<dbReference type="Proteomes" id="UP000029499">
    <property type="component" value="Chromosome"/>
</dbReference>
<evidence type="ECO:0000256" key="4">
    <source>
        <dbReference type="ARBA" id="ARBA00022917"/>
    </source>
</evidence>
<dbReference type="InterPro" id="IPR005121">
    <property type="entry name" value="Fdx_antiC-bd"/>
</dbReference>
<dbReference type="Gene3D" id="3.30.930.10">
    <property type="entry name" value="Bira Bifunctional Protein, Domain 2"/>
    <property type="match status" value="1"/>
</dbReference>
<evidence type="ECO:0000313" key="8">
    <source>
        <dbReference type="Proteomes" id="UP000029499"/>
    </source>
</evidence>
<dbReference type="KEGG" id="prh:LT40_14645"/>
<gene>
    <name evidence="7" type="ORF">LT40_14645</name>
</gene>
<dbReference type="GO" id="GO:0005524">
    <property type="term" value="F:ATP binding"/>
    <property type="evidence" value="ECO:0007669"/>
    <property type="project" value="UniProtKB-KW"/>
</dbReference>
<evidence type="ECO:0000256" key="1">
    <source>
        <dbReference type="ARBA" id="ARBA00022598"/>
    </source>
</evidence>
<dbReference type="InterPro" id="IPR002319">
    <property type="entry name" value="Phenylalanyl-tRNA_Synthase"/>
</dbReference>
<dbReference type="InterPro" id="IPR045864">
    <property type="entry name" value="aa-tRNA-synth_II/BPL/LPL"/>
</dbReference>
<keyword evidence="5 7" id="KW-0030">Aminoacyl-tRNA synthetase</keyword>
<dbReference type="PROSITE" id="PS51447">
    <property type="entry name" value="FDX_ACB"/>
    <property type="match status" value="1"/>
</dbReference>
<dbReference type="RefSeq" id="WP_043191423.1">
    <property type="nucleotide sequence ID" value="NZ_CP009533.1"/>
</dbReference>
<feature type="domain" description="FDX-ACB" evidence="6">
    <location>
        <begin position="269"/>
        <end position="377"/>
    </location>
</feature>
<protein>
    <submittedName>
        <fullName evidence="7">Phenylalanyl-tRNA synthetase subunit alpha</fullName>
    </submittedName>
</protein>
<dbReference type="AlphaFoldDB" id="A0A089YVX9"/>
<keyword evidence="3" id="KW-0067">ATP-binding</keyword>
<dbReference type="GO" id="GO:0004812">
    <property type="term" value="F:aminoacyl-tRNA ligase activity"/>
    <property type="evidence" value="ECO:0007669"/>
    <property type="project" value="UniProtKB-KW"/>
</dbReference>